<dbReference type="InterPro" id="IPR039261">
    <property type="entry name" value="FNR_nucleotide-bd"/>
</dbReference>
<organism evidence="14 15">
    <name type="scientific">Streptomyces hydrogenans</name>
    <dbReference type="NCBI Taxonomy" id="1873719"/>
    <lineage>
        <taxon>Bacteria</taxon>
        <taxon>Bacillati</taxon>
        <taxon>Actinomycetota</taxon>
        <taxon>Actinomycetes</taxon>
        <taxon>Kitasatosporales</taxon>
        <taxon>Streptomycetaceae</taxon>
        <taxon>Streptomyces</taxon>
    </lineage>
</organism>
<dbReference type="EC" id="1.14.12.17" evidence="4"/>
<keyword evidence="6" id="KW-0521">NADP</keyword>
<evidence type="ECO:0000256" key="1">
    <source>
        <dbReference type="ARBA" id="ARBA00001970"/>
    </source>
</evidence>
<dbReference type="Pfam" id="PF00042">
    <property type="entry name" value="Globin"/>
    <property type="match status" value="1"/>
</dbReference>
<evidence type="ECO:0000256" key="6">
    <source>
        <dbReference type="ARBA" id="ARBA00022857"/>
    </source>
</evidence>
<keyword evidence="11" id="KW-0408">Iron</keyword>
<gene>
    <name evidence="14" type="ORF">Shyd_19850</name>
</gene>
<proteinExistence type="inferred from homology"/>
<evidence type="ECO:0000256" key="4">
    <source>
        <dbReference type="ARBA" id="ARBA00012229"/>
    </source>
</evidence>
<evidence type="ECO:0000313" key="15">
    <source>
        <dbReference type="Proteomes" id="UP001052739"/>
    </source>
</evidence>
<dbReference type="Pfam" id="PF00175">
    <property type="entry name" value="NAD_binding_1"/>
    <property type="match status" value="1"/>
</dbReference>
<dbReference type="Proteomes" id="UP001052739">
    <property type="component" value="Unassembled WGS sequence"/>
</dbReference>
<keyword evidence="8" id="KW-0520">NAD</keyword>
<comment type="similarity">
    <text evidence="3">In the C-terminal section; belongs to the flavoprotein pyridine nucleotide cytochrome reductase family.</text>
</comment>
<keyword evidence="11" id="KW-0813">Transport</keyword>
<dbReference type="Gene3D" id="2.40.30.10">
    <property type="entry name" value="Translation factors"/>
    <property type="match status" value="1"/>
</dbReference>
<dbReference type="Pfam" id="PF00970">
    <property type="entry name" value="FAD_binding_6"/>
    <property type="match status" value="1"/>
</dbReference>
<dbReference type="SUPFAM" id="SSF52343">
    <property type="entry name" value="Ferredoxin reductase-like, C-terminal NADP-linked domain"/>
    <property type="match status" value="1"/>
</dbReference>
<dbReference type="InterPro" id="IPR008333">
    <property type="entry name" value="Cbr1-like_FAD-bd_dom"/>
</dbReference>
<accession>A0ABQ3P6G4</accession>
<keyword evidence="11" id="KW-0561">Oxygen transport</keyword>
<evidence type="ECO:0000256" key="10">
    <source>
        <dbReference type="ARBA" id="ARBA00049433"/>
    </source>
</evidence>
<dbReference type="InterPro" id="IPR050415">
    <property type="entry name" value="MRET"/>
</dbReference>
<comment type="similarity">
    <text evidence="11">Belongs to the globin family.</text>
</comment>
<keyword evidence="11" id="KW-0479">Metal-binding</keyword>
<dbReference type="InterPro" id="IPR017938">
    <property type="entry name" value="Riboflavin_synthase-like_b-brl"/>
</dbReference>
<dbReference type="InterPro" id="IPR012292">
    <property type="entry name" value="Globin/Proto"/>
</dbReference>
<evidence type="ECO:0000256" key="7">
    <source>
        <dbReference type="ARBA" id="ARBA00023014"/>
    </source>
</evidence>
<evidence type="ECO:0000256" key="8">
    <source>
        <dbReference type="ARBA" id="ARBA00023027"/>
    </source>
</evidence>
<dbReference type="Gene3D" id="1.10.490.10">
    <property type="entry name" value="Globins"/>
    <property type="match status" value="1"/>
</dbReference>
<evidence type="ECO:0000256" key="11">
    <source>
        <dbReference type="RuleBase" id="RU000356"/>
    </source>
</evidence>
<dbReference type="SUPFAM" id="SSF63380">
    <property type="entry name" value="Riboflavin synthase domain-like"/>
    <property type="match status" value="1"/>
</dbReference>
<reference evidence="14" key="1">
    <citation type="submission" date="2024-05" db="EMBL/GenBank/DDBJ databases">
        <title>Whole genome shotgun sequence of Streptomyces hydrogenans NBRC 13475.</title>
        <authorList>
            <person name="Komaki H."/>
            <person name="Tamura T."/>
        </authorList>
    </citation>
    <scope>NUCLEOTIDE SEQUENCE</scope>
    <source>
        <strain evidence="14">NBRC 13475</strain>
    </source>
</reference>
<dbReference type="InterPro" id="IPR001433">
    <property type="entry name" value="OxRdtase_FAD/NAD-bd"/>
</dbReference>
<dbReference type="InterPro" id="IPR000971">
    <property type="entry name" value="Globin"/>
</dbReference>
<feature type="domain" description="FAD-binding FR-type" evidence="13">
    <location>
        <begin position="144"/>
        <end position="254"/>
    </location>
</feature>
<dbReference type="PRINTS" id="PR00410">
    <property type="entry name" value="PHEHYDRXLASE"/>
</dbReference>
<evidence type="ECO:0000256" key="5">
    <source>
        <dbReference type="ARBA" id="ARBA00022714"/>
    </source>
</evidence>
<dbReference type="Gene3D" id="3.40.50.80">
    <property type="entry name" value="Nucleotide-binding domain of ferredoxin-NADP reductase (FNR) module"/>
    <property type="match status" value="1"/>
</dbReference>
<dbReference type="CDD" id="cd19753">
    <property type="entry name" value="Mb-like_oxidoreductase"/>
    <property type="match status" value="1"/>
</dbReference>
<evidence type="ECO:0000256" key="2">
    <source>
        <dbReference type="ARBA" id="ARBA00001974"/>
    </source>
</evidence>
<dbReference type="PROSITE" id="PS51384">
    <property type="entry name" value="FAD_FR"/>
    <property type="match status" value="1"/>
</dbReference>
<comment type="cofactor">
    <cofactor evidence="2">
        <name>FAD</name>
        <dbReference type="ChEBI" id="CHEBI:57692"/>
    </cofactor>
</comment>
<comment type="catalytic activity">
    <reaction evidence="9">
        <text>2 nitric oxide + NADH + 2 O2 = 2 nitrate + NAD(+) + H(+)</text>
        <dbReference type="Rhea" id="RHEA:19469"/>
        <dbReference type="ChEBI" id="CHEBI:15378"/>
        <dbReference type="ChEBI" id="CHEBI:15379"/>
        <dbReference type="ChEBI" id="CHEBI:16480"/>
        <dbReference type="ChEBI" id="CHEBI:17632"/>
        <dbReference type="ChEBI" id="CHEBI:57540"/>
        <dbReference type="ChEBI" id="CHEBI:57945"/>
        <dbReference type="EC" id="1.14.12.17"/>
    </reaction>
</comment>
<evidence type="ECO:0000256" key="3">
    <source>
        <dbReference type="ARBA" id="ARBA00006401"/>
    </source>
</evidence>
<keyword evidence="11" id="KW-0349">Heme</keyword>
<comment type="caution">
    <text evidence="14">The sequence shown here is derived from an EMBL/GenBank/DDBJ whole genome shotgun (WGS) entry which is preliminary data.</text>
</comment>
<comment type="catalytic activity">
    <reaction evidence="10">
        <text>2 nitric oxide + NADPH + 2 O2 = 2 nitrate + NADP(+) + H(+)</text>
        <dbReference type="Rhea" id="RHEA:19465"/>
        <dbReference type="ChEBI" id="CHEBI:15378"/>
        <dbReference type="ChEBI" id="CHEBI:15379"/>
        <dbReference type="ChEBI" id="CHEBI:16480"/>
        <dbReference type="ChEBI" id="CHEBI:17632"/>
        <dbReference type="ChEBI" id="CHEBI:57783"/>
        <dbReference type="ChEBI" id="CHEBI:58349"/>
        <dbReference type="EC" id="1.14.12.17"/>
    </reaction>
</comment>
<evidence type="ECO:0000313" key="14">
    <source>
        <dbReference type="EMBL" id="GHI20614.1"/>
    </source>
</evidence>
<keyword evidence="7" id="KW-0411">Iron-sulfur</keyword>
<name>A0ABQ3P6G4_9ACTN</name>
<evidence type="ECO:0000259" key="12">
    <source>
        <dbReference type="PROSITE" id="PS01033"/>
    </source>
</evidence>
<evidence type="ECO:0000259" key="13">
    <source>
        <dbReference type="PROSITE" id="PS51384"/>
    </source>
</evidence>
<feature type="domain" description="Globin" evidence="12">
    <location>
        <begin position="3"/>
        <end position="136"/>
    </location>
</feature>
<evidence type="ECO:0000256" key="9">
    <source>
        <dbReference type="ARBA" id="ARBA00048649"/>
    </source>
</evidence>
<dbReference type="InterPro" id="IPR009050">
    <property type="entry name" value="Globin-like_sf"/>
</dbReference>
<dbReference type="PANTHER" id="PTHR47354">
    <property type="entry name" value="NADH OXIDOREDUCTASE HCR"/>
    <property type="match status" value="1"/>
</dbReference>
<comment type="cofactor">
    <cofactor evidence="1">
        <name>heme b</name>
        <dbReference type="ChEBI" id="CHEBI:60344"/>
    </cofactor>
</comment>
<dbReference type="InterPro" id="IPR017927">
    <property type="entry name" value="FAD-bd_FR_type"/>
</dbReference>
<dbReference type="PANTHER" id="PTHR47354:SF5">
    <property type="entry name" value="PROTEIN RFBI"/>
    <property type="match status" value="1"/>
</dbReference>
<dbReference type="PROSITE" id="PS01033">
    <property type="entry name" value="GLOBIN"/>
    <property type="match status" value="1"/>
</dbReference>
<sequence length="409" mass="44498">MPYISGVDLPLLRSTFAVVERRAEHAVTYFYSHLFWRNPGVRELFPENMVPQRDRLFAALTHVVTRLDDPALPGYLERLGRDHRKFLATPALYAAVGESLLAAFAHAAGSTWTVEAEKSWSEAYGLVADLMLRGADESAAAGEPAWWDADVVGHERHGDDLAVLTLRPRRPYPFLPGQYAGVSSLRVPRVWRTYSLGNAPREDGTLELHVSRIRGGAMSTALVAGVRPGETLRLSAAGGAAVAATAPGGLRTYICAGTGWAPVKALLEEAAGADPEAEGRIFAVARSREYLYGREELDALAARLPGLSVTYITSAPRHPRDQATERLLTALRACGRWPDHDVHLAGPPGFLTEVSEVLAELGADPARTRHDVLPRVGRFTTRPASRAEWLLEPPAVHWHDPAARAPGAF</sequence>
<protein>
    <recommendedName>
        <fullName evidence="4">nitric oxide dioxygenase</fullName>
        <ecNumber evidence="4">1.14.12.17</ecNumber>
    </recommendedName>
</protein>
<dbReference type="SUPFAM" id="SSF46458">
    <property type="entry name" value="Globin-like"/>
    <property type="match status" value="1"/>
</dbReference>
<keyword evidence="5" id="KW-0001">2Fe-2S</keyword>
<keyword evidence="15" id="KW-1185">Reference proteome</keyword>
<dbReference type="EMBL" id="BNDW01000019">
    <property type="protein sequence ID" value="GHI20614.1"/>
    <property type="molecule type" value="Genomic_DNA"/>
</dbReference>